<protein>
    <submittedName>
        <fullName evidence="5">Cutinase</fullName>
    </submittedName>
</protein>
<gene>
    <name evidence="5" type="ORF">BOX37_15210</name>
</gene>
<dbReference type="PANTHER" id="PTHR33630:SF9">
    <property type="entry name" value="CUTINASE 4"/>
    <property type="match status" value="1"/>
</dbReference>
<evidence type="ECO:0000256" key="3">
    <source>
        <dbReference type="ARBA" id="ARBA00022801"/>
    </source>
</evidence>
<dbReference type="Proteomes" id="UP000183810">
    <property type="component" value="Chromosome"/>
</dbReference>
<dbReference type="RefSeq" id="WP_071931533.1">
    <property type="nucleotide sequence ID" value="NZ_CP018082.1"/>
</dbReference>
<evidence type="ECO:0000313" key="6">
    <source>
        <dbReference type="Proteomes" id="UP000183810"/>
    </source>
</evidence>
<comment type="similarity">
    <text evidence="1">Belongs to the cutinase family.</text>
</comment>
<reference evidence="5" key="1">
    <citation type="submission" date="2016-11" db="EMBL/GenBank/DDBJ databases">
        <authorList>
            <person name="Jaros S."/>
            <person name="Januszkiewicz K."/>
            <person name="Wedrychowicz H."/>
        </authorList>
    </citation>
    <scope>NUCLEOTIDE SEQUENCE [LARGE SCALE GENOMIC DNA]</scope>
    <source>
        <strain evidence="5">Y48</strain>
    </source>
</reference>
<evidence type="ECO:0000256" key="1">
    <source>
        <dbReference type="ARBA" id="ARBA00007534"/>
    </source>
</evidence>
<proteinExistence type="inferred from homology"/>
<evidence type="ECO:0000256" key="2">
    <source>
        <dbReference type="ARBA" id="ARBA00022487"/>
    </source>
</evidence>
<dbReference type="KEGG" id="nsl:BOX37_15210"/>
<dbReference type="SMART" id="SM01110">
    <property type="entry name" value="Cutinase"/>
    <property type="match status" value="1"/>
</dbReference>
<evidence type="ECO:0000256" key="4">
    <source>
        <dbReference type="ARBA" id="ARBA00023157"/>
    </source>
</evidence>
<sequence>MTNRKVIRIGARHAARALSVVLLAMGIGTAMSPGLTAWARSCAPLDVVIARGTAEPGHLGAAIGDPLYAVLSAQLPVDTTAHRVEYPADLLVPTSISDGTRAMTGHLLAQAAACPGQRFVLVGYSQGALVTHGVLGSPATTVVPGMWVLPPELSSRVVAVLLFGDPLRLVGGTVAPWYADRTANYCAAGDPVCAGGVFPAAHGSYQWAFAAAAGQVNSRL</sequence>
<organism evidence="5 6">
    <name type="scientific">Nocardia mangyaensis</name>
    <dbReference type="NCBI Taxonomy" id="2213200"/>
    <lineage>
        <taxon>Bacteria</taxon>
        <taxon>Bacillati</taxon>
        <taxon>Actinomycetota</taxon>
        <taxon>Actinomycetes</taxon>
        <taxon>Mycobacteriales</taxon>
        <taxon>Nocardiaceae</taxon>
        <taxon>Nocardia</taxon>
    </lineage>
</organism>
<dbReference type="InterPro" id="IPR029058">
    <property type="entry name" value="AB_hydrolase_fold"/>
</dbReference>
<accession>A0A1J0W259</accession>
<dbReference type="EMBL" id="CP018082">
    <property type="protein sequence ID" value="APE38362.1"/>
    <property type="molecule type" value="Genomic_DNA"/>
</dbReference>
<dbReference type="Gene3D" id="3.40.50.1820">
    <property type="entry name" value="alpha/beta hydrolase"/>
    <property type="match status" value="1"/>
</dbReference>
<dbReference type="AlphaFoldDB" id="A0A1J0W259"/>
<name>A0A1J0W259_9NOCA</name>
<dbReference type="GO" id="GO:0052689">
    <property type="term" value="F:carboxylic ester hydrolase activity"/>
    <property type="evidence" value="ECO:0007669"/>
    <property type="project" value="UniProtKB-KW"/>
</dbReference>
<keyword evidence="4" id="KW-1015">Disulfide bond</keyword>
<dbReference type="PANTHER" id="PTHR33630">
    <property type="entry name" value="CUTINASE RV1984C-RELATED-RELATED"/>
    <property type="match status" value="1"/>
</dbReference>
<keyword evidence="2" id="KW-0719">Serine esterase</keyword>
<dbReference type="SUPFAM" id="SSF53474">
    <property type="entry name" value="alpha/beta-Hydrolases"/>
    <property type="match status" value="1"/>
</dbReference>
<keyword evidence="3" id="KW-0378">Hydrolase</keyword>
<evidence type="ECO:0000313" key="5">
    <source>
        <dbReference type="EMBL" id="APE38362.1"/>
    </source>
</evidence>
<dbReference type="Pfam" id="PF01083">
    <property type="entry name" value="Cutinase"/>
    <property type="match status" value="1"/>
</dbReference>
<keyword evidence="6" id="KW-1185">Reference proteome</keyword>
<dbReference type="InterPro" id="IPR000675">
    <property type="entry name" value="Cutinase/axe"/>
</dbReference>